<dbReference type="EMBL" id="JACHXM010000020">
    <property type="protein sequence ID" value="MBB3142399.1"/>
    <property type="molecule type" value="Genomic_DNA"/>
</dbReference>
<protein>
    <recommendedName>
        <fullName evidence="4">Lipoprotein</fullName>
    </recommendedName>
</protein>
<reference evidence="2 3" key="1">
    <citation type="submission" date="2020-08" db="EMBL/GenBank/DDBJ databases">
        <title>Genomic Encyclopedia of Type Strains, Phase III (KMG-III): the genomes of soil and plant-associated and newly described type strains.</title>
        <authorList>
            <person name="Whitman W."/>
        </authorList>
    </citation>
    <scope>NUCLEOTIDE SEQUENCE [LARGE SCALE GENOMIC DNA]</scope>
    <source>
        <strain evidence="2 3">CECT 5995</strain>
    </source>
</reference>
<sequence>MKRGLLLASLVLWLAGCVAAPSPAVPATRTLDTAPATVLEEAMALLMEQGYVIRHADPELGRLEAVIARWPGYRVRLDVEASDGESRLAMTAWRGGRPLPPRLVEPLLTELNSRLLMGP</sequence>
<organism evidence="2 3">
    <name type="scientific">Halomonas organivorans</name>
    <dbReference type="NCBI Taxonomy" id="257772"/>
    <lineage>
        <taxon>Bacteria</taxon>
        <taxon>Pseudomonadati</taxon>
        <taxon>Pseudomonadota</taxon>
        <taxon>Gammaproteobacteria</taxon>
        <taxon>Oceanospirillales</taxon>
        <taxon>Halomonadaceae</taxon>
        <taxon>Halomonas</taxon>
    </lineage>
</organism>
<proteinExistence type="predicted"/>
<keyword evidence="1" id="KW-0732">Signal</keyword>
<name>A0A7W5G6P7_9GAMM</name>
<dbReference type="AlphaFoldDB" id="A0A7W5G6P7"/>
<comment type="caution">
    <text evidence="2">The sequence shown here is derived from an EMBL/GenBank/DDBJ whole genome shotgun (WGS) entry which is preliminary data.</text>
</comment>
<keyword evidence="3" id="KW-1185">Reference proteome</keyword>
<dbReference type="Proteomes" id="UP000525987">
    <property type="component" value="Unassembled WGS sequence"/>
</dbReference>
<feature type="chain" id="PRO_5030760687" description="Lipoprotein" evidence="1">
    <location>
        <begin position="21"/>
        <end position="119"/>
    </location>
</feature>
<feature type="signal peptide" evidence="1">
    <location>
        <begin position="1"/>
        <end position="20"/>
    </location>
</feature>
<evidence type="ECO:0000313" key="3">
    <source>
        <dbReference type="Proteomes" id="UP000525987"/>
    </source>
</evidence>
<evidence type="ECO:0000313" key="2">
    <source>
        <dbReference type="EMBL" id="MBB3142399.1"/>
    </source>
</evidence>
<evidence type="ECO:0000256" key="1">
    <source>
        <dbReference type="SAM" id="SignalP"/>
    </source>
</evidence>
<evidence type="ECO:0008006" key="4">
    <source>
        <dbReference type="Google" id="ProtNLM"/>
    </source>
</evidence>
<accession>A0A7W5G6P7</accession>
<dbReference type="PROSITE" id="PS51257">
    <property type="entry name" value="PROKAR_LIPOPROTEIN"/>
    <property type="match status" value="1"/>
</dbReference>
<gene>
    <name evidence="2" type="ORF">FHR96_003288</name>
</gene>
<dbReference type="RefSeq" id="WP_183388772.1">
    <property type="nucleotide sequence ID" value="NZ_JACHXM010000020.1"/>
</dbReference>